<dbReference type="Pfam" id="PF00249">
    <property type="entry name" value="Myb_DNA-binding"/>
    <property type="match status" value="1"/>
</dbReference>
<evidence type="ECO:0008006" key="11">
    <source>
        <dbReference type="Google" id="ProtNLM"/>
    </source>
</evidence>
<name>A0A2N9EJZ2_FAGSY</name>
<dbReference type="PANTHER" id="PTHR12802:SF61">
    <property type="entry name" value="SWI_SNF COMPLEX SUBUNIT SWI3C"/>
    <property type="match status" value="1"/>
</dbReference>
<dbReference type="PROSITE" id="PS51293">
    <property type="entry name" value="SANT"/>
    <property type="match status" value="1"/>
</dbReference>
<dbReference type="AlphaFoldDB" id="A0A2N9EJZ2"/>
<dbReference type="InterPro" id="IPR009057">
    <property type="entry name" value="Homeodomain-like_sf"/>
</dbReference>
<evidence type="ECO:0000259" key="8">
    <source>
        <dbReference type="PROSITE" id="PS50934"/>
    </source>
</evidence>
<evidence type="ECO:0000256" key="4">
    <source>
        <dbReference type="ARBA" id="ARBA00023163"/>
    </source>
</evidence>
<evidence type="ECO:0000256" key="2">
    <source>
        <dbReference type="ARBA" id="ARBA00023015"/>
    </source>
</evidence>
<dbReference type="Gene3D" id="1.10.10.10">
    <property type="entry name" value="Winged helix-like DNA-binding domain superfamily/Winged helix DNA-binding domain"/>
    <property type="match status" value="1"/>
</dbReference>
<feature type="domain" description="SANT" evidence="9">
    <location>
        <begin position="533"/>
        <end position="584"/>
    </location>
</feature>
<keyword evidence="5" id="KW-0539">Nucleus</keyword>
<dbReference type="SUPFAM" id="SSF46689">
    <property type="entry name" value="Homeodomain-like"/>
    <property type="match status" value="2"/>
</dbReference>
<dbReference type="SMART" id="SM00717">
    <property type="entry name" value="SANT"/>
    <property type="match status" value="1"/>
</dbReference>
<dbReference type="FunFam" id="1.10.10.60:FF:000014">
    <property type="entry name" value="SWI/SNF complex subunit SMARCC2 isoform C"/>
    <property type="match status" value="1"/>
</dbReference>
<accession>A0A2N9EJZ2</accession>
<evidence type="ECO:0000259" key="7">
    <source>
        <dbReference type="PROSITE" id="PS50090"/>
    </source>
</evidence>
<dbReference type="InterPro" id="IPR001005">
    <property type="entry name" value="SANT/Myb"/>
</dbReference>
<dbReference type="InterPro" id="IPR032451">
    <property type="entry name" value="SMARCC_C"/>
</dbReference>
<dbReference type="InterPro" id="IPR036388">
    <property type="entry name" value="WH-like_DNA-bd_sf"/>
</dbReference>
<dbReference type="InterPro" id="IPR017884">
    <property type="entry name" value="SANT_dom"/>
</dbReference>
<keyword evidence="1" id="KW-0217">Developmental protein</keyword>
<protein>
    <recommendedName>
        <fullName evidence="11">SANT domain-containing protein</fullName>
    </recommendedName>
</protein>
<evidence type="ECO:0000313" key="10">
    <source>
        <dbReference type="EMBL" id="SPC74924.1"/>
    </source>
</evidence>
<evidence type="ECO:0000256" key="6">
    <source>
        <dbReference type="SAM" id="MobiDB-lite"/>
    </source>
</evidence>
<dbReference type="Gene3D" id="1.10.10.60">
    <property type="entry name" value="Homeodomain-like"/>
    <property type="match status" value="1"/>
</dbReference>
<dbReference type="GO" id="GO:0003677">
    <property type="term" value="F:DNA binding"/>
    <property type="evidence" value="ECO:0007669"/>
    <property type="project" value="UniProtKB-KW"/>
</dbReference>
<proteinExistence type="predicted"/>
<dbReference type="PROSITE" id="PS50934">
    <property type="entry name" value="SWIRM"/>
    <property type="match status" value="1"/>
</dbReference>
<dbReference type="FunFam" id="1.10.10.10:FF:000020">
    <property type="entry name" value="SWI/SNF complex subunit SMARCC2 isoform c"/>
    <property type="match status" value="1"/>
</dbReference>
<dbReference type="PROSITE" id="PS50090">
    <property type="entry name" value="MYB_LIKE"/>
    <property type="match status" value="1"/>
</dbReference>
<sequence length="1043" mass="116852">MEGRGVVKRYGNRVLVVPMHSDWFSPATVHRLERQVVPHFFAGKSPDHTPEKYMECRNYIVAKYMENPEKRLMVPDCQGLVVGVDNEDLNRIVRFLDHWGIINYCATAPSREPWNGGSYLSEDANEIHVPSAALKSVDSLIKFDKPKCRLKAADAYSSLSSHDADASDLDNRIRERLSENHCNYCSRSLPTVYYQSQKEVYLGAVQGEAPIRRLKGSKDLLMSSISNDTSHSTIMGCRVRSWVQVISLPMSYLGMPLGSSYKSTAIWNPIIEKMERRLAGWQRLYLSKGGRLALLKSTLSSLPTYFLSLFTISNGGLGVCRLVDFNKGGGILIHGCGLWKSIMRFGNKFFQHVEVRVGDGSRTRLWHDCWCGDSPLKEVFPVLFECVGDREASVASVLSRLNGGVEWNVTFIRNFNDWEMDAVMVFPHLLYWEMDAVMVFPHLLYSHSPVPLDRNIPWWRNKKNGPFDISSFYHAIRTRPRVSFPWKSVWRSKAPRRIDTLLCVDCFHEGRFVTGHSSIDFIRMDSTNDYGDPDGESWTDQETLLLLEAMEIYHENWNEIAEHVGTKSKAQCILHFLRLPMENGLLENIEVPGVSSNSLNGDDRGRSNSNYNGDSAGGSCHQDADPESRLPFANSGNPVMALVRNDSVHWRLYFIRAVQDWELETISSFLDPLYSTKVKGNGEDTICWQPSLQKGFKEGDRSTSLLARLLWVRLTPCDLEVHSSLFDVVCLERKETIEVLRGVAFLASAVGPRIAAACAHASLAALSEEKGLSASGSILQIEGSGHEENSGSWGQNEAKVPLSAEKVKAAAKVGLAAAATKAKLFADHEEREIQRLSANIINHQLMVNLGFLWMMRENAKRAEGFHGDEALVFCTVWIEGLLDGTLYILKLKRLELKLKQFAEVETFLMKECEQVERTRQRIAAERARMISARFGSAGVTSPMSLPGVGPSMVNNNASNNRQQMISASPSQPSIPGYNNNQPVHPHMPFMPRQQMFGLGPRLPMSAIQQSSTPNVMFNTSGNVQPTLNHPMLRPVSGTSSSLG</sequence>
<evidence type="ECO:0000256" key="1">
    <source>
        <dbReference type="ARBA" id="ARBA00022473"/>
    </source>
</evidence>
<keyword evidence="2" id="KW-0805">Transcription regulation</keyword>
<reference evidence="10" key="1">
    <citation type="submission" date="2018-02" db="EMBL/GenBank/DDBJ databases">
        <authorList>
            <person name="Cohen D.B."/>
            <person name="Kent A.D."/>
        </authorList>
    </citation>
    <scope>NUCLEOTIDE SEQUENCE</scope>
</reference>
<feature type="domain" description="SWIRM" evidence="8">
    <location>
        <begin position="15"/>
        <end position="113"/>
    </location>
</feature>
<dbReference type="EMBL" id="OIVN01000135">
    <property type="protein sequence ID" value="SPC74924.1"/>
    <property type="molecule type" value="Genomic_DNA"/>
</dbReference>
<dbReference type="InterPro" id="IPR007526">
    <property type="entry name" value="SWIRM"/>
</dbReference>
<dbReference type="Pfam" id="PF16495">
    <property type="entry name" value="SWIRM-assoc_1"/>
    <property type="match status" value="2"/>
</dbReference>
<dbReference type="CDD" id="cd00167">
    <property type="entry name" value="SANT"/>
    <property type="match status" value="1"/>
</dbReference>
<evidence type="ECO:0000259" key="9">
    <source>
        <dbReference type="PROSITE" id="PS51293"/>
    </source>
</evidence>
<gene>
    <name evidence="10" type="ORF">FSB_LOCUS2806</name>
</gene>
<keyword evidence="3" id="KW-0238">DNA-binding</keyword>
<feature type="domain" description="Myb-like" evidence="7">
    <location>
        <begin position="537"/>
        <end position="580"/>
    </location>
</feature>
<feature type="region of interest" description="Disordered" evidence="6">
    <location>
        <begin position="1021"/>
        <end position="1043"/>
    </location>
</feature>
<evidence type="ECO:0000256" key="3">
    <source>
        <dbReference type="ARBA" id="ARBA00023125"/>
    </source>
</evidence>
<keyword evidence="4" id="KW-0804">Transcription</keyword>
<dbReference type="Pfam" id="PF04433">
    <property type="entry name" value="SWIRM"/>
    <property type="match status" value="1"/>
</dbReference>
<organism evidence="10">
    <name type="scientific">Fagus sylvatica</name>
    <name type="common">Beechnut</name>
    <dbReference type="NCBI Taxonomy" id="28930"/>
    <lineage>
        <taxon>Eukaryota</taxon>
        <taxon>Viridiplantae</taxon>
        <taxon>Streptophyta</taxon>
        <taxon>Embryophyta</taxon>
        <taxon>Tracheophyta</taxon>
        <taxon>Spermatophyta</taxon>
        <taxon>Magnoliopsida</taxon>
        <taxon>eudicotyledons</taxon>
        <taxon>Gunneridae</taxon>
        <taxon>Pentapetalae</taxon>
        <taxon>rosids</taxon>
        <taxon>fabids</taxon>
        <taxon>Fagales</taxon>
        <taxon>Fagaceae</taxon>
        <taxon>Fagus</taxon>
    </lineage>
</organism>
<feature type="region of interest" description="Disordered" evidence="6">
    <location>
        <begin position="596"/>
        <end position="632"/>
    </location>
</feature>
<dbReference type="GO" id="GO:0005634">
    <property type="term" value="C:nucleus"/>
    <property type="evidence" value="ECO:0007669"/>
    <property type="project" value="UniProtKB-ARBA"/>
</dbReference>
<evidence type="ECO:0000256" key="5">
    <source>
        <dbReference type="ARBA" id="ARBA00023242"/>
    </source>
</evidence>
<dbReference type="PANTHER" id="PTHR12802">
    <property type="entry name" value="SWI/SNF COMPLEX-RELATED"/>
    <property type="match status" value="1"/>
</dbReference>